<evidence type="ECO:0000313" key="8">
    <source>
        <dbReference type="EMBL" id="MCP1674635.1"/>
    </source>
</evidence>
<keyword evidence="4" id="KW-0067">ATP-binding</keyword>
<evidence type="ECO:0000256" key="1">
    <source>
        <dbReference type="ARBA" id="ARBA00022741"/>
    </source>
</evidence>
<feature type="domain" description="CRISPR-associated nuclease/helicase Cas3" evidence="7">
    <location>
        <begin position="796"/>
        <end position="925"/>
    </location>
</feature>
<dbReference type="InterPro" id="IPR048823">
    <property type="entry name" value="Cas3_I-F_Cas2"/>
</dbReference>
<dbReference type="GO" id="GO:0046872">
    <property type="term" value="F:metal ion binding"/>
    <property type="evidence" value="ECO:0007669"/>
    <property type="project" value="UniProtKB-KW"/>
</dbReference>
<evidence type="ECO:0000313" key="9">
    <source>
        <dbReference type="Proteomes" id="UP001205843"/>
    </source>
</evidence>
<dbReference type="GO" id="GO:0016787">
    <property type="term" value="F:hydrolase activity"/>
    <property type="evidence" value="ECO:0007669"/>
    <property type="project" value="UniProtKB-KW"/>
</dbReference>
<keyword evidence="3" id="KW-0347">Helicase</keyword>
<organism evidence="8 9">
    <name type="scientific">Natronocella acetinitrilica</name>
    <dbReference type="NCBI Taxonomy" id="414046"/>
    <lineage>
        <taxon>Bacteria</taxon>
        <taxon>Pseudomonadati</taxon>
        <taxon>Pseudomonadota</taxon>
        <taxon>Gammaproteobacteria</taxon>
        <taxon>Chromatiales</taxon>
        <taxon>Ectothiorhodospiraceae</taxon>
        <taxon>Natronocella</taxon>
    </lineage>
</organism>
<keyword evidence="5" id="KW-0051">Antiviral defense</keyword>
<dbReference type="Pfam" id="PF22590">
    <property type="entry name" value="Cas3-like_C_2"/>
    <property type="match status" value="1"/>
</dbReference>
<dbReference type="InterPro" id="IPR038257">
    <property type="entry name" value="CRISPR-assoc_Cas3_HD_sf"/>
</dbReference>
<reference evidence="8" key="1">
    <citation type="submission" date="2022-03" db="EMBL/GenBank/DDBJ databases">
        <title>Genomic Encyclopedia of Type Strains, Phase III (KMG-III): the genomes of soil and plant-associated and newly described type strains.</title>
        <authorList>
            <person name="Whitman W."/>
        </authorList>
    </citation>
    <scope>NUCLEOTIDE SEQUENCE</scope>
    <source>
        <strain evidence="8">ANL 6-2</strain>
    </source>
</reference>
<gene>
    <name evidence="8" type="ORF">J2T57_001737</name>
</gene>
<dbReference type="Proteomes" id="UP001205843">
    <property type="component" value="Unassembled WGS sequence"/>
</dbReference>
<dbReference type="AlphaFoldDB" id="A0AAE3G2I7"/>
<dbReference type="InterPro" id="IPR027417">
    <property type="entry name" value="P-loop_NTPase"/>
</dbReference>
<dbReference type="GO" id="GO:0004386">
    <property type="term" value="F:helicase activity"/>
    <property type="evidence" value="ECO:0007669"/>
    <property type="project" value="UniProtKB-KW"/>
</dbReference>
<feature type="domain" description="CRISPR-associated nuclease/helicase Cas3 I-F/YPEST Cas2" evidence="6">
    <location>
        <begin position="1"/>
        <end position="77"/>
    </location>
</feature>
<evidence type="ECO:0000259" key="6">
    <source>
        <dbReference type="Pfam" id="PF21384"/>
    </source>
</evidence>
<accession>A0AAE3G2I7</accession>
<proteinExistence type="predicted"/>
<evidence type="ECO:0000256" key="5">
    <source>
        <dbReference type="ARBA" id="ARBA00023118"/>
    </source>
</evidence>
<dbReference type="GO" id="GO:0051607">
    <property type="term" value="P:defense response to virus"/>
    <property type="evidence" value="ECO:0007669"/>
    <property type="project" value="UniProtKB-KW"/>
</dbReference>
<comment type="caution">
    <text evidence="8">The sequence shown here is derived from an EMBL/GenBank/DDBJ whole genome shotgun (WGS) entry which is preliminary data.</text>
</comment>
<protein>
    <recommendedName>
        <fullName evidence="10">HD Cas3-type domain-containing protein</fullName>
    </recommendedName>
</protein>
<evidence type="ECO:0000259" key="7">
    <source>
        <dbReference type="Pfam" id="PF22590"/>
    </source>
</evidence>
<dbReference type="SUPFAM" id="SSF52540">
    <property type="entry name" value="P-loop containing nucleoside triphosphate hydrolases"/>
    <property type="match status" value="1"/>
</dbReference>
<evidence type="ECO:0000256" key="4">
    <source>
        <dbReference type="ARBA" id="ARBA00022840"/>
    </source>
</evidence>
<keyword evidence="1" id="KW-0547">Nucleotide-binding</keyword>
<evidence type="ECO:0008006" key="10">
    <source>
        <dbReference type="Google" id="ProtNLM"/>
    </source>
</evidence>
<evidence type="ECO:0000256" key="3">
    <source>
        <dbReference type="ARBA" id="ARBA00022806"/>
    </source>
</evidence>
<dbReference type="Gene3D" id="1.10.3210.30">
    <property type="match status" value="1"/>
</dbReference>
<evidence type="ECO:0000256" key="2">
    <source>
        <dbReference type="ARBA" id="ARBA00022801"/>
    </source>
</evidence>
<dbReference type="InterPro" id="IPR054712">
    <property type="entry name" value="Cas3-like_dom"/>
</dbReference>
<dbReference type="RefSeq" id="WP_253476785.1">
    <property type="nucleotide sequence ID" value="NZ_JALJXV010000003.1"/>
</dbReference>
<dbReference type="EMBL" id="JALJXV010000003">
    <property type="protein sequence ID" value="MCP1674635.1"/>
    <property type="molecule type" value="Genomic_DNA"/>
</dbReference>
<sequence>MIITILSECEKKAYVRARRILSRYLPQLGRRTWCGHISAEGLKALHGELRRQATRQSALICHTHRRRRPPEVAWRIGSPGAYGEDGTYAHTYRKLPPTATHSPDPYIAIYNRLVELAGLLHDIGKGTIGFQDKLARSVAPAREVPAHTPDTLRHELVSLLLLAPLCQTDEPFQRLLSPEAVAEYFASHAAPALAAAREALEPWRLQAIAYSTQPDDVAPDERAPRPRAPRSAPCSVLKASDWAARPVTSALLWLVLTHHRLPGGQVEVVETRAGRRGRATAIGEQINCTIDTYMSAESAGRLDDFLTLAPGEQPWQSARWCTRVARCAASLARAIGELAAPPVVQPDAPSDWVAGLAFLARPALIYGDYQASAEARPDEAPGRERAVYAKTVPQEAGASRVFGDRLETHLLDVGARASATFRGLCALTDSPYQRFPTLSRAARPLALDTLRPDRKSPFYWQRAAREALKPLPTGAGLFAVLLAGTGSGKTIAAAHLLSSISDQMRVSVALGLRTLTTQTYEAYVGERMGFARKDVALLIGGSAGADAPGHDSPHGTDNEASAPLDAEDAVVLAEGDVLIDTDAYSPLLSMIGAPKERALFERPISILTIDHLVCAASLARGGDTRVLLHLMHADLVIDEIDEFTAEDLVTIGRLVHLCALYGRRVLIASATAAPAIVEGLYAAYMAGQALRRQWWPQTPEPQVAFIANHAPFARLVAPPADIRAAYRDFASGVAAALASAPVRHRRALFGAPRLAEPRDEALGISVDALLDGCADLHSRPGCHVVDEESGVRCSAGFIRFSRVADAQRFAALASRAAAPRGMDFRLLCYHAQHTLLDRMTMEGFLNAALRREHGAGERDPLLGDRHVRTALNAVREAGGSDLLLIVVTSPIIETGRDHDYDWAVLEPCSTRSMIQAVGRVWRHRREKTAGELANVLVLDAPLRAARGKDRPWSYPGIETRALNDRSGRQPPHYPVCSQPAVHLREGLLEDGVAPPPAGEVLALTGAAEAFGELLETPGCHAAPALLRPERYAASPISALEHLALGDRLIRAASRTWPGRAPGLPAAIGRADCLLNDHLHRALPFRGRQAQPARLFFTAMGADYNTGSARLLRRGVEASVAVSDYSRLDEARFLLRTHAEESYASLAERLGLDPDRRTTRRALCGVDLPRHRQGIVLAFNPLLGFVA</sequence>
<dbReference type="Pfam" id="PF21384">
    <property type="entry name" value="Cas3_I-F_Cas2"/>
    <property type="match status" value="1"/>
</dbReference>
<dbReference type="GO" id="GO:0005524">
    <property type="term" value="F:ATP binding"/>
    <property type="evidence" value="ECO:0007669"/>
    <property type="project" value="UniProtKB-KW"/>
</dbReference>
<keyword evidence="2" id="KW-0378">Hydrolase</keyword>
<keyword evidence="9" id="KW-1185">Reference proteome</keyword>
<name>A0AAE3G2I7_9GAMM</name>